<sequence length="324" mass="36713">MKKILIIREGAIGDVVHTTNVFRSIKETYPNVEIDYVTGPVPAQLLQNDSRLNRVIVLESKKYSYLFKLASKLRKEKYDLIINLQPSLRFKFLAFMCFAKKVVNYKKTYKLHAVENFFRTAKKALKEIENPNDLKLEIPDDILERVKADIPQDKKIVIFNTQASPSRQGRKWPMKNYKELALSILENYDCYIYIAGSKEDAEKAAVFENLHPDIKIIAGKYSIAESAAVFSLADVFVSGDTGPLHIASAAEKPYCIGLYGSMPVCRTGPWGINHFALSADLSCIPCNNRKCQVAEYNQTDINPCMCAIKPEHVLRVIIDNDLLL</sequence>
<dbReference type="InterPro" id="IPR002201">
    <property type="entry name" value="Glyco_trans_9"/>
</dbReference>
<dbReference type="PANTHER" id="PTHR30160:SF1">
    <property type="entry name" value="LIPOPOLYSACCHARIDE 1,2-N-ACETYLGLUCOSAMINETRANSFERASE-RELATED"/>
    <property type="match status" value="1"/>
</dbReference>
<dbReference type="GO" id="GO:0008713">
    <property type="term" value="F:ADP-heptose-lipopolysaccharide heptosyltransferase activity"/>
    <property type="evidence" value="ECO:0007669"/>
    <property type="project" value="TreeGrafter"/>
</dbReference>
<comment type="caution">
    <text evidence="3">The sequence shown here is derived from an EMBL/GenBank/DDBJ whole genome shotgun (WGS) entry which is preliminary data.</text>
</comment>
<reference evidence="3" key="1">
    <citation type="submission" date="2020-10" db="EMBL/GenBank/DDBJ databases">
        <authorList>
            <person name="Gilroy R."/>
        </authorList>
    </citation>
    <scope>NUCLEOTIDE SEQUENCE</scope>
    <source>
        <strain evidence="3">CHK154-7741</strain>
    </source>
</reference>
<dbReference type="PANTHER" id="PTHR30160">
    <property type="entry name" value="TETRAACYLDISACCHARIDE 4'-KINASE-RELATED"/>
    <property type="match status" value="1"/>
</dbReference>
<accession>A0A9D1SS14</accession>
<gene>
    <name evidence="3" type="ORF">IAD26_05975</name>
</gene>
<dbReference type="EMBL" id="DVOD01000044">
    <property type="protein sequence ID" value="HIU92667.1"/>
    <property type="molecule type" value="Genomic_DNA"/>
</dbReference>
<keyword evidence="1" id="KW-0328">Glycosyltransferase</keyword>
<evidence type="ECO:0000313" key="3">
    <source>
        <dbReference type="EMBL" id="HIU92667.1"/>
    </source>
</evidence>
<keyword evidence="2" id="KW-0808">Transferase</keyword>
<organism evidence="3 4">
    <name type="scientific">Candidatus Limenecus avicola</name>
    <dbReference type="NCBI Taxonomy" id="2840847"/>
    <lineage>
        <taxon>Bacteria</taxon>
        <taxon>Bacillati</taxon>
        <taxon>Bacillota</taxon>
        <taxon>Clostridia</taxon>
        <taxon>Eubacteriales</taxon>
        <taxon>Clostridiaceae</taxon>
        <taxon>Clostridiaceae incertae sedis</taxon>
        <taxon>Candidatus Limenecus</taxon>
    </lineage>
</organism>
<evidence type="ECO:0000313" key="4">
    <source>
        <dbReference type="Proteomes" id="UP000886748"/>
    </source>
</evidence>
<dbReference type="AlphaFoldDB" id="A0A9D1SS14"/>
<dbReference type="Pfam" id="PF01075">
    <property type="entry name" value="Glyco_transf_9"/>
    <property type="match status" value="1"/>
</dbReference>
<dbReference type="Gene3D" id="3.40.50.2000">
    <property type="entry name" value="Glycogen Phosphorylase B"/>
    <property type="match status" value="2"/>
</dbReference>
<dbReference type="GO" id="GO:0005829">
    <property type="term" value="C:cytosol"/>
    <property type="evidence" value="ECO:0007669"/>
    <property type="project" value="TreeGrafter"/>
</dbReference>
<reference evidence="3" key="2">
    <citation type="journal article" date="2021" name="PeerJ">
        <title>Extensive microbial diversity within the chicken gut microbiome revealed by metagenomics and culture.</title>
        <authorList>
            <person name="Gilroy R."/>
            <person name="Ravi A."/>
            <person name="Getino M."/>
            <person name="Pursley I."/>
            <person name="Horton D.L."/>
            <person name="Alikhan N.F."/>
            <person name="Baker D."/>
            <person name="Gharbi K."/>
            <person name="Hall N."/>
            <person name="Watson M."/>
            <person name="Adriaenssens E.M."/>
            <person name="Foster-Nyarko E."/>
            <person name="Jarju S."/>
            <person name="Secka A."/>
            <person name="Antonio M."/>
            <person name="Oren A."/>
            <person name="Chaudhuri R.R."/>
            <person name="La Ragione R."/>
            <person name="Hildebrand F."/>
            <person name="Pallen M.J."/>
        </authorList>
    </citation>
    <scope>NUCLEOTIDE SEQUENCE</scope>
    <source>
        <strain evidence="3">CHK154-7741</strain>
    </source>
</reference>
<evidence type="ECO:0000256" key="1">
    <source>
        <dbReference type="ARBA" id="ARBA00022676"/>
    </source>
</evidence>
<name>A0A9D1SS14_9CLOT</name>
<evidence type="ECO:0000256" key="2">
    <source>
        <dbReference type="ARBA" id="ARBA00022679"/>
    </source>
</evidence>
<proteinExistence type="predicted"/>
<protein>
    <submittedName>
        <fullName evidence="3">Glycosyltransferase family 9 protein</fullName>
    </submittedName>
</protein>
<dbReference type="SUPFAM" id="SSF53756">
    <property type="entry name" value="UDP-Glycosyltransferase/glycogen phosphorylase"/>
    <property type="match status" value="1"/>
</dbReference>
<dbReference type="GO" id="GO:0009244">
    <property type="term" value="P:lipopolysaccharide core region biosynthetic process"/>
    <property type="evidence" value="ECO:0007669"/>
    <property type="project" value="TreeGrafter"/>
</dbReference>
<dbReference type="Proteomes" id="UP000886748">
    <property type="component" value="Unassembled WGS sequence"/>
</dbReference>
<dbReference type="InterPro" id="IPR051199">
    <property type="entry name" value="LPS_LOS_Heptosyltrfase"/>
</dbReference>
<dbReference type="CDD" id="cd03789">
    <property type="entry name" value="GT9_LPS_heptosyltransferase"/>
    <property type="match status" value="1"/>
</dbReference>